<dbReference type="SUPFAM" id="SSF46589">
    <property type="entry name" value="tRNA-binding arm"/>
    <property type="match status" value="1"/>
</dbReference>
<comment type="catalytic activity">
    <reaction evidence="12 13">
        <text>tRNA(Phe) + L-phenylalanine + ATP = L-phenylalanyl-tRNA(Phe) + AMP + diphosphate + H(+)</text>
        <dbReference type="Rhea" id="RHEA:19413"/>
        <dbReference type="Rhea" id="RHEA-COMP:9668"/>
        <dbReference type="Rhea" id="RHEA-COMP:9699"/>
        <dbReference type="ChEBI" id="CHEBI:15378"/>
        <dbReference type="ChEBI" id="CHEBI:30616"/>
        <dbReference type="ChEBI" id="CHEBI:33019"/>
        <dbReference type="ChEBI" id="CHEBI:58095"/>
        <dbReference type="ChEBI" id="CHEBI:78442"/>
        <dbReference type="ChEBI" id="CHEBI:78531"/>
        <dbReference type="ChEBI" id="CHEBI:456215"/>
        <dbReference type="EC" id="6.1.1.20"/>
    </reaction>
</comment>
<dbReference type="GO" id="GO:0004826">
    <property type="term" value="F:phenylalanine-tRNA ligase activity"/>
    <property type="evidence" value="ECO:0007669"/>
    <property type="project" value="UniProtKB-UniRule"/>
</dbReference>
<evidence type="ECO:0000256" key="9">
    <source>
        <dbReference type="ARBA" id="ARBA00022842"/>
    </source>
</evidence>
<comment type="subcellular location">
    <subcellularLocation>
        <location evidence="1 13">Cytoplasm</location>
    </subcellularLocation>
</comment>
<reference evidence="15 16" key="1">
    <citation type="submission" date="2018-05" db="EMBL/GenBank/DDBJ databases">
        <title>Candidatus Cardinium hertigii Genome Assembly.</title>
        <authorList>
            <person name="Showmaker K.C."/>
            <person name="Walden K.O."/>
            <person name="Fields C.J."/>
            <person name="Lambert K.N."/>
            <person name="Hudson M.E."/>
        </authorList>
    </citation>
    <scope>NUCLEOTIDE SEQUENCE [LARGE SCALE GENOMIC DNA]</scope>
    <source>
        <strain evidence="16">cHgTN10</strain>
    </source>
</reference>
<keyword evidence="10 13" id="KW-0648">Protein biosynthesis</keyword>
<keyword evidence="9 13" id="KW-0460">Magnesium</keyword>
<evidence type="ECO:0000256" key="8">
    <source>
        <dbReference type="ARBA" id="ARBA00022840"/>
    </source>
</evidence>
<dbReference type="NCBIfam" id="TIGR00468">
    <property type="entry name" value="pheS"/>
    <property type="match status" value="1"/>
</dbReference>
<dbReference type="PANTHER" id="PTHR11538">
    <property type="entry name" value="PHENYLALANYL-TRNA SYNTHETASE"/>
    <property type="match status" value="1"/>
</dbReference>
<dbReference type="GO" id="GO:0000287">
    <property type="term" value="F:magnesium ion binding"/>
    <property type="evidence" value="ECO:0007669"/>
    <property type="project" value="UniProtKB-UniRule"/>
</dbReference>
<keyword evidence="16" id="KW-1185">Reference proteome</keyword>
<gene>
    <name evidence="13 15" type="primary">pheS</name>
    <name evidence="15" type="ORF">DK880_00530</name>
</gene>
<dbReference type="GO" id="GO:0006432">
    <property type="term" value="P:phenylalanyl-tRNA aminoacylation"/>
    <property type="evidence" value="ECO:0007669"/>
    <property type="project" value="UniProtKB-UniRule"/>
</dbReference>
<comment type="caution">
    <text evidence="13">Lacks conserved residue(s) required for the propagation of feature annotation.</text>
</comment>
<dbReference type="PANTHER" id="PTHR11538:SF41">
    <property type="entry name" value="PHENYLALANINE--TRNA LIGASE, MITOCHONDRIAL"/>
    <property type="match status" value="1"/>
</dbReference>
<dbReference type="HAMAP" id="MF_00281">
    <property type="entry name" value="Phe_tRNA_synth_alpha1"/>
    <property type="match status" value="1"/>
</dbReference>
<dbReference type="GO" id="GO:0005524">
    <property type="term" value="F:ATP binding"/>
    <property type="evidence" value="ECO:0007669"/>
    <property type="project" value="UniProtKB-UniRule"/>
</dbReference>
<dbReference type="EC" id="6.1.1.20" evidence="13"/>
<dbReference type="InterPro" id="IPR006195">
    <property type="entry name" value="aa-tRNA-synth_II"/>
</dbReference>
<organism evidence="15 16">
    <name type="scientific">Candidatus Cardinium hertigii</name>
    <dbReference type="NCBI Taxonomy" id="247481"/>
    <lineage>
        <taxon>Bacteria</taxon>
        <taxon>Pseudomonadati</taxon>
        <taxon>Bacteroidota</taxon>
        <taxon>Cytophagia</taxon>
        <taxon>Cytophagales</taxon>
        <taxon>Amoebophilaceae</taxon>
        <taxon>Candidatus Cardinium</taxon>
    </lineage>
</organism>
<comment type="subunit">
    <text evidence="3 13">Tetramer of two alpha and two beta subunits.</text>
</comment>
<comment type="similarity">
    <text evidence="2 13">Belongs to the class-II aminoacyl-tRNA synthetase family. Phe-tRNA synthetase alpha subunit type 1 subfamily.</text>
</comment>
<dbReference type="GO" id="GO:0000049">
    <property type="term" value="F:tRNA binding"/>
    <property type="evidence" value="ECO:0007669"/>
    <property type="project" value="InterPro"/>
</dbReference>
<dbReference type="InterPro" id="IPR004529">
    <property type="entry name" value="Phe-tRNA-synth_IIc_asu"/>
</dbReference>
<dbReference type="InterPro" id="IPR022911">
    <property type="entry name" value="Phe_tRNA_ligase_alpha1_bac"/>
</dbReference>
<feature type="domain" description="Aminoacyl-transfer RNA synthetases class-II family profile" evidence="14">
    <location>
        <begin position="60"/>
        <end position="337"/>
    </location>
</feature>
<keyword evidence="11 13" id="KW-0030">Aminoacyl-tRNA synthetase</keyword>
<evidence type="ECO:0000256" key="13">
    <source>
        <dbReference type="HAMAP-Rule" id="MF_00281"/>
    </source>
</evidence>
<keyword evidence="8 13" id="KW-0067">ATP-binding</keyword>
<keyword evidence="4 13" id="KW-0963">Cytoplasm</keyword>
<dbReference type="InterPro" id="IPR045864">
    <property type="entry name" value="aa-tRNA-synth_II/BPL/LPL"/>
</dbReference>
<dbReference type="OrthoDB" id="9800719at2"/>
<dbReference type="SUPFAM" id="SSF55681">
    <property type="entry name" value="Class II aaRS and biotin synthetases"/>
    <property type="match status" value="1"/>
</dbReference>
<sequence length="344" mass="38415">MLHIIIELQEKIKKTELNSSAALEDFRRDFISKKGKLAALFEAFKTLSTLEKKQIGPALNALKQAAEKKFKEASKQWQQSTPQTAGGQPVDVTLPAIGPPLGSLHPVRIVQNKIIALFEQMGFNLTEGLEIVDDWHNFAALNFPENHPARAMQDTFFLQRHPDRLLRTHTTSVQIAACTAQSPPIRSITAGRVFRNEAISARSHCFFHQVDGMFIDTHVTFSDLQATIRHLVSALFGTATPVRFRASYFPFTKPSIEVDIGCILCQGKGCTVCKQSGWVEILGAGMIDPTVLMNCRIDTAKQSGFAFGMGMERIAMLLYKIEDVRLFSEHDLMFLRQFTACADL</sequence>
<dbReference type="Pfam" id="PF02912">
    <property type="entry name" value="Phe_tRNA-synt_N"/>
    <property type="match status" value="1"/>
</dbReference>
<accession>A0A2Z3LIG5</accession>
<evidence type="ECO:0000259" key="14">
    <source>
        <dbReference type="PROSITE" id="PS50862"/>
    </source>
</evidence>
<keyword evidence="5 13" id="KW-0436">Ligase</keyword>
<evidence type="ECO:0000313" key="16">
    <source>
        <dbReference type="Proteomes" id="UP000245872"/>
    </source>
</evidence>
<proteinExistence type="inferred from homology"/>
<dbReference type="Pfam" id="PF01409">
    <property type="entry name" value="tRNA-synt_2d"/>
    <property type="match status" value="1"/>
</dbReference>
<evidence type="ECO:0000256" key="10">
    <source>
        <dbReference type="ARBA" id="ARBA00022917"/>
    </source>
</evidence>
<dbReference type="AlphaFoldDB" id="A0A2Z3LIG5"/>
<name>A0A2Z3LIG5_9BACT</name>
<dbReference type="InterPro" id="IPR002319">
    <property type="entry name" value="Phenylalanyl-tRNA_Synthase"/>
</dbReference>
<keyword evidence="7 13" id="KW-0547">Nucleotide-binding</keyword>
<dbReference type="EMBL" id="CP029619">
    <property type="protein sequence ID" value="AWN81850.1"/>
    <property type="molecule type" value="Genomic_DNA"/>
</dbReference>
<evidence type="ECO:0000256" key="12">
    <source>
        <dbReference type="ARBA" id="ARBA00049255"/>
    </source>
</evidence>
<evidence type="ECO:0000256" key="4">
    <source>
        <dbReference type="ARBA" id="ARBA00022490"/>
    </source>
</evidence>
<dbReference type="CDD" id="cd00496">
    <property type="entry name" value="PheRS_alpha_core"/>
    <property type="match status" value="1"/>
</dbReference>
<dbReference type="InterPro" id="IPR004188">
    <property type="entry name" value="Phe-tRNA_ligase_II_N"/>
</dbReference>
<evidence type="ECO:0000256" key="2">
    <source>
        <dbReference type="ARBA" id="ARBA00010207"/>
    </source>
</evidence>
<evidence type="ECO:0000256" key="7">
    <source>
        <dbReference type="ARBA" id="ARBA00022741"/>
    </source>
</evidence>
<dbReference type="KEGG" id="cher:DK880_00530"/>
<dbReference type="Proteomes" id="UP000245872">
    <property type="component" value="Chromosome"/>
</dbReference>
<evidence type="ECO:0000256" key="1">
    <source>
        <dbReference type="ARBA" id="ARBA00004496"/>
    </source>
</evidence>
<dbReference type="GO" id="GO:0005737">
    <property type="term" value="C:cytoplasm"/>
    <property type="evidence" value="ECO:0007669"/>
    <property type="project" value="UniProtKB-SubCell"/>
</dbReference>
<dbReference type="PROSITE" id="PS50862">
    <property type="entry name" value="AA_TRNA_LIGASE_II"/>
    <property type="match status" value="1"/>
</dbReference>
<comment type="cofactor">
    <cofactor evidence="13">
        <name>Mg(2+)</name>
        <dbReference type="ChEBI" id="CHEBI:18420"/>
    </cofactor>
    <text evidence="13">Binds 2 magnesium ions per tetramer.</text>
</comment>
<evidence type="ECO:0000256" key="6">
    <source>
        <dbReference type="ARBA" id="ARBA00022723"/>
    </source>
</evidence>
<protein>
    <recommendedName>
        <fullName evidence="13">Phenylalanine--tRNA ligase alpha subunit</fullName>
        <ecNumber evidence="13">6.1.1.20</ecNumber>
    </recommendedName>
    <alternativeName>
        <fullName evidence="13">Phenylalanyl-tRNA synthetase alpha subunit</fullName>
        <shortName evidence="13">PheRS</shortName>
    </alternativeName>
</protein>
<keyword evidence="6 13" id="KW-0479">Metal-binding</keyword>
<evidence type="ECO:0000256" key="3">
    <source>
        <dbReference type="ARBA" id="ARBA00011209"/>
    </source>
</evidence>
<dbReference type="RefSeq" id="WP_109997705.1">
    <property type="nucleotide sequence ID" value="NZ_CP029619.1"/>
</dbReference>
<dbReference type="Gene3D" id="3.30.930.10">
    <property type="entry name" value="Bira Bifunctional Protein, Domain 2"/>
    <property type="match status" value="1"/>
</dbReference>
<evidence type="ECO:0000256" key="11">
    <source>
        <dbReference type="ARBA" id="ARBA00023146"/>
    </source>
</evidence>
<evidence type="ECO:0000256" key="5">
    <source>
        <dbReference type="ARBA" id="ARBA00022598"/>
    </source>
</evidence>
<evidence type="ECO:0000313" key="15">
    <source>
        <dbReference type="EMBL" id="AWN81850.1"/>
    </source>
</evidence>
<dbReference type="InterPro" id="IPR010978">
    <property type="entry name" value="tRNA-bd_arm"/>
</dbReference>